<dbReference type="Gene3D" id="2.160.20.10">
    <property type="entry name" value="Single-stranded right-handed beta-helix, Pectin lyase-like"/>
    <property type="match status" value="1"/>
</dbReference>
<organism evidence="1 2">
    <name type="scientific">Klebsiella huaxiensis</name>
    <dbReference type="NCBI Taxonomy" id="2153354"/>
    <lineage>
        <taxon>Bacteria</taxon>
        <taxon>Pseudomonadati</taxon>
        <taxon>Pseudomonadota</taxon>
        <taxon>Gammaproteobacteria</taxon>
        <taxon>Enterobacterales</taxon>
        <taxon>Enterobacteriaceae</taxon>
        <taxon>Klebsiella/Raoultella group</taxon>
        <taxon>Klebsiella</taxon>
    </lineage>
</organism>
<dbReference type="Proteomes" id="UP000317374">
    <property type="component" value="Unassembled WGS sequence"/>
</dbReference>
<reference evidence="1 2" key="1">
    <citation type="submission" date="2019-07" db="EMBL/GenBank/DDBJ databases">
        <authorList>
            <person name="Brisse S."/>
            <person name="Rodrigues C."/>
            <person name="Thorpe H."/>
        </authorList>
    </citation>
    <scope>NUCLEOTIDE SEQUENCE [LARGE SCALE GENOMIC DNA]</scope>
    <source>
        <strain evidence="1">SB6422</strain>
    </source>
</reference>
<gene>
    <name evidence="1" type="ORF">SB6422_00801</name>
</gene>
<dbReference type="SUPFAM" id="SSF51126">
    <property type="entry name" value="Pectin lyase-like"/>
    <property type="match status" value="1"/>
</dbReference>
<dbReference type="EMBL" id="CABGGW010000012">
    <property type="protein sequence ID" value="VUS47437.1"/>
    <property type="molecule type" value="Genomic_DNA"/>
</dbReference>
<evidence type="ECO:0000313" key="2">
    <source>
        <dbReference type="Proteomes" id="UP000317374"/>
    </source>
</evidence>
<dbReference type="InterPro" id="IPR012334">
    <property type="entry name" value="Pectin_lyas_fold"/>
</dbReference>
<name>A0A564IT46_9ENTR</name>
<evidence type="ECO:0008006" key="3">
    <source>
        <dbReference type="Google" id="ProtNLM"/>
    </source>
</evidence>
<evidence type="ECO:0000313" key="1">
    <source>
        <dbReference type="EMBL" id="VUS47437.1"/>
    </source>
</evidence>
<protein>
    <recommendedName>
        <fullName evidence="3">Pectate lyase superfamily protein domain-containing protein</fullName>
    </recommendedName>
</protein>
<dbReference type="InterPro" id="IPR011050">
    <property type="entry name" value="Pectin_lyase_fold/virulence"/>
</dbReference>
<proteinExistence type="predicted"/>
<dbReference type="AlphaFoldDB" id="A0A564IT46"/>
<sequence>MNKFSRRRFLRGIVPIPFLMTIPNSKSSAAIEAKNNKSQYVPDDKPDRIIPGQAPAVITHSVKNIFREGNAGLRKHFGAVGDGKTDDTQAFEDWWDCLIDVSHDRARASTDEIPFMLQKGPMLNIENGVFIYSGKGLGFTNSSSLVLNVSGESPLSTKIIINNDCYLFDMDKNPVYTNLCNLTVHGGSGLVRFKSKDRSTTGIHLFKNLRASRYRVCAISNNSIDMPYFRVDSCIFYGDITGSAIGVCVSGYSAGGYISNCIFSDNLYGVKLAVTDDKHNVNGPATPYNIVQNDFYRTGSLAKKNSYDIWIEPGRTSNNSGRGIVFSRNKFGQEFLYKKDCHVLIADSEFSIGSNLNGDRHHSVTESKGFVSGLRFESNNVNSNFNGYTAPFIKTYSPNVGNNYFCDIYDNGMPDNIIYFSSSITNPELNNLSRSNYFDAGQCLPLQKGDVPRLLSNRDDVFKVHDPLGYYCGHPQVLGNYSVCPKLNFNWLYNEPTAKLVCVDSTRVFVDNSYGGRDEASIISTTSTKARVYTVINHQQPSLIHWIDFDLKRAELNTASVVSLEITDVMDKVIHLRRNILLSMTPKWQRVVLSFVPSNSSPYKITLRVRGGKKKSFVVGNFNVYVNEGPINTGHNEGERMTWNLQHEVHGDIHEWYDSEGSKRAKFGSPDHDKDGVVISLNKITK</sequence>
<accession>A0A564IT46</accession>
<dbReference type="RefSeq" id="WP_221888561.1">
    <property type="nucleotide sequence ID" value="NZ_CABGGW010000012.1"/>
</dbReference>